<sequence>MVPVDQPVPKAPWVGTHKWKYKAIYNMKMKLAIQIKKASSRARYEWFKFYAVSGYGAPSTSEFICPYSGMVSKTVKPVEAASLRRYWVECAKKSREILDWLDSLDPLSYSAQLNSYLLRTIVVTYGIREMEEYQTRCVFRDVKS</sequence>
<accession>A0A6J5MMG3</accession>
<organism evidence="1">
    <name type="scientific">uncultured Caudovirales phage</name>
    <dbReference type="NCBI Taxonomy" id="2100421"/>
    <lineage>
        <taxon>Viruses</taxon>
        <taxon>Duplodnaviria</taxon>
        <taxon>Heunggongvirae</taxon>
        <taxon>Uroviricota</taxon>
        <taxon>Caudoviricetes</taxon>
        <taxon>Peduoviridae</taxon>
        <taxon>Maltschvirus</taxon>
        <taxon>Maltschvirus maltsch</taxon>
    </lineage>
</organism>
<gene>
    <name evidence="1" type="ORF">UFOVP431_51</name>
</gene>
<name>A0A6J5MMG3_9CAUD</name>
<protein>
    <submittedName>
        <fullName evidence="1">Uncharacterized protein</fullName>
    </submittedName>
</protein>
<proteinExistence type="predicted"/>
<evidence type="ECO:0000313" key="1">
    <source>
        <dbReference type="EMBL" id="CAB4147838.1"/>
    </source>
</evidence>
<dbReference type="EMBL" id="LR796483">
    <property type="protein sequence ID" value="CAB4147838.1"/>
    <property type="molecule type" value="Genomic_DNA"/>
</dbReference>
<reference evidence="1" key="1">
    <citation type="submission" date="2020-04" db="EMBL/GenBank/DDBJ databases">
        <authorList>
            <person name="Chiriac C."/>
            <person name="Salcher M."/>
            <person name="Ghai R."/>
            <person name="Kavagutti S V."/>
        </authorList>
    </citation>
    <scope>NUCLEOTIDE SEQUENCE</scope>
</reference>